<proteinExistence type="predicted"/>
<protein>
    <submittedName>
        <fullName evidence="1">Nitroreductase</fullName>
    </submittedName>
</protein>
<dbReference type="EMBL" id="JAMQOL010000038">
    <property type="protein sequence ID" value="MCM4081146.1"/>
    <property type="molecule type" value="Genomic_DNA"/>
</dbReference>
<keyword evidence="2" id="KW-1185">Reference proteome</keyword>
<dbReference type="RefSeq" id="WP_251800945.1">
    <property type="nucleotide sequence ID" value="NZ_JAMQOL010000038.1"/>
</dbReference>
<organism evidence="1 2">
    <name type="scientific">Paractinoplanes hotanensis</name>
    <dbReference type="NCBI Taxonomy" id="2906497"/>
    <lineage>
        <taxon>Bacteria</taxon>
        <taxon>Bacillati</taxon>
        <taxon>Actinomycetota</taxon>
        <taxon>Actinomycetes</taxon>
        <taxon>Micromonosporales</taxon>
        <taxon>Micromonosporaceae</taxon>
        <taxon>Paractinoplanes</taxon>
    </lineage>
</organism>
<dbReference type="SUPFAM" id="SSF55469">
    <property type="entry name" value="FMN-dependent nitroreductase-like"/>
    <property type="match status" value="2"/>
</dbReference>
<dbReference type="InterPro" id="IPR000415">
    <property type="entry name" value="Nitroreductase-like"/>
</dbReference>
<comment type="caution">
    <text evidence="1">The sequence shown here is derived from an EMBL/GenBank/DDBJ whole genome shotgun (WGS) entry which is preliminary data.</text>
</comment>
<name>A0ABT0Y546_9ACTN</name>
<dbReference type="PANTHER" id="PTHR23026:SF123">
    <property type="entry name" value="NAD(P)H NITROREDUCTASE RV3131-RELATED"/>
    <property type="match status" value="1"/>
</dbReference>
<dbReference type="Gene3D" id="3.40.109.10">
    <property type="entry name" value="NADH Oxidase"/>
    <property type="match status" value="2"/>
</dbReference>
<sequence length="322" mass="35306">MNHAIDRQQALFQAAEAARYAPSVHNTQPWRWVVSADRLELFAAAERQLHTQDPDGHMLQLSCGTALHHARLALAAEGWQHEVERPADSPLAVIRPTRHTPARPEAARHFQTLHVRHTDRRTVSDEPVGTDTVEALIHAVEREGARLHLLNRDGVIELAVLVEHAQRAQATDVRLQVETAAWVGGERADNAGVPSSVLPAEQPRTTVAERDFGTSGTLQAGEGHDTAATYAVLYGSGDEPADWLRAGEALSALWLTATERSAGVLPNSSPVEVPFIRHELRRLIGDLGFPYLVLRLGTFGSEHAGPDRTPRLPVEQIIEVRS</sequence>
<dbReference type="PANTHER" id="PTHR23026">
    <property type="entry name" value="NADPH NITROREDUCTASE"/>
    <property type="match status" value="1"/>
</dbReference>
<dbReference type="Proteomes" id="UP001523216">
    <property type="component" value="Unassembled WGS sequence"/>
</dbReference>
<gene>
    <name evidence="1" type="ORF">LXN57_26585</name>
</gene>
<dbReference type="NCBIfam" id="NF047509">
    <property type="entry name" value="Rv3131_FMN_oxido"/>
    <property type="match status" value="1"/>
</dbReference>
<accession>A0ABT0Y546</accession>
<reference evidence="1 2" key="1">
    <citation type="submission" date="2022-06" db="EMBL/GenBank/DDBJ databases">
        <title>Actinoplanes abujensis sp. nov., isolated from Nigerian arid soil.</title>
        <authorList>
            <person name="Ding P."/>
        </authorList>
    </citation>
    <scope>NUCLEOTIDE SEQUENCE [LARGE SCALE GENOMIC DNA]</scope>
    <source>
        <strain evidence="2">TRM88002</strain>
    </source>
</reference>
<evidence type="ECO:0000313" key="1">
    <source>
        <dbReference type="EMBL" id="MCM4081146.1"/>
    </source>
</evidence>
<evidence type="ECO:0000313" key="2">
    <source>
        <dbReference type="Proteomes" id="UP001523216"/>
    </source>
</evidence>
<dbReference type="InterPro" id="IPR050627">
    <property type="entry name" value="Nitroreductase/BluB"/>
</dbReference>